<sequence>VTVDDKNIVYTPLHLSDMNDHKEVVEIHLKAEATVDAKDNDNKTPLHCSLLEGYKKYFEIQLKAGNDVDDKGYDNNN</sequence>
<keyword evidence="1" id="KW-0040">ANK repeat</keyword>
<evidence type="ECO:0000256" key="1">
    <source>
        <dbReference type="PROSITE-ProRule" id="PRU00023"/>
    </source>
</evidence>
<dbReference type="PROSITE" id="PS50088">
    <property type="entry name" value="ANK_REPEAT"/>
    <property type="match status" value="1"/>
</dbReference>
<dbReference type="Pfam" id="PF12796">
    <property type="entry name" value="Ank_2"/>
    <property type="match status" value="1"/>
</dbReference>
<accession>A0A0B7BKX3</accession>
<dbReference type="InterPro" id="IPR002110">
    <property type="entry name" value="Ankyrin_rpt"/>
</dbReference>
<dbReference type="EMBL" id="HACG01046738">
    <property type="protein sequence ID" value="CEK93603.1"/>
    <property type="molecule type" value="Transcribed_RNA"/>
</dbReference>
<protein>
    <submittedName>
        <fullName evidence="2">Uncharacterized protein</fullName>
    </submittedName>
</protein>
<organism evidence="2">
    <name type="scientific">Arion vulgaris</name>
    <dbReference type="NCBI Taxonomy" id="1028688"/>
    <lineage>
        <taxon>Eukaryota</taxon>
        <taxon>Metazoa</taxon>
        <taxon>Spiralia</taxon>
        <taxon>Lophotrochozoa</taxon>
        <taxon>Mollusca</taxon>
        <taxon>Gastropoda</taxon>
        <taxon>Heterobranchia</taxon>
        <taxon>Euthyneura</taxon>
        <taxon>Panpulmonata</taxon>
        <taxon>Eupulmonata</taxon>
        <taxon>Stylommatophora</taxon>
        <taxon>Helicina</taxon>
        <taxon>Arionoidea</taxon>
        <taxon>Arionidae</taxon>
        <taxon>Arion</taxon>
    </lineage>
</organism>
<feature type="non-terminal residue" evidence="2">
    <location>
        <position position="77"/>
    </location>
</feature>
<feature type="non-terminal residue" evidence="2">
    <location>
        <position position="1"/>
    </location>
</feature>
<evidence type="ECO:0000313" key="2">
    <source>
        <dbReference type="EMBL" id="CEK93603.1"/>
    </source>
</evidence>
<dbReference type="Gene3D" id="1.25.40.20">
    <property type="entry name" value="Ankyrin repeat-containing domain"/>
    <property type="match status" value="1"/>
</dbReference>
<gene>
    <name evidence="2" type="primary">ORF196249</name>
</gene>
<dbReference type="InterPro" id="IPR036770">
    <property type="entry name" value="Ankyrin_rpt-contain_sf"/>
</dbReference>
<proteinExistence type="predicted"/>
<dbReference type="SUPFAM" id="SSF48403">
    <property type="entry name" value="Ankyrin repeat"/>
    <property type="match status" value="1"/>
</dbReference>
<name>A0A0B7BKX3_9EUPU</name>
<dbReference type="AlphaFoldDB" id="A0A0B7BKX3"/>
<reference evidence="2" key="1">
    <citation type="submission" date="2014-12" db="EMBL/GenBank/DDBJ databases">
        <title>Insight into the proteome of Arion vulgaris.</title>
        <authorList>
            <person name="Aradska J."/>
            <person name="Bulat T."/>
            <person name="Smidak R."/>
            <person name="Sarate P."/>
            <person name="Gangsoo J."/>
            <person name="Sialana F."/>
            <person name="Bilban M."/>
            <person name="Lubec G."/>
        </authorList>
    </citation>
    <scope>NUCLEOTIDE SEQUENCE</scope>
    <source>
        <tissue evidence="2">Skin</tissue>
    </source>
</reference>
<feature type="repeat" description="ANK" evidence="1">
    <location>
        <begin position="11"/>
        <end position="40"/>
    </location>
</feature>